<evidence type="ECO:0000313" key="2">
    <source>
        <dbReference type="Proteomes" id="UP000253999"/>
    </source>
</evidence>
<dbReference type="AlphaFoldDB" id="A0A369ZHA1"/>
<dbReference type="STRING" id="735.B0185_03005"/>
<accession>A0A369ZHA1</accession>
<name>A0A369ZHA1_HAEPH</name>
<protein>
    <submittedName>
        <fullName evidence="1">ABC transporter ATPase</fullName>
    </submittedName>
</protein>
<dbReference type="EMBL" id="QEQD01000006">
    <property type="protein sequence ID" value="RDF03942.1"/>
    <property type="molecule type" value="Genomic_DNA"/>
</dbReference>
<reference evidence="1 2" key="1">
    <citation type="submission" date="2018-05" db="EMBL/GenBank/DDBJ databases">
        <title>Draft Genome Sequences for a Diverse set of 7 Haemophilus Species.</title>
        <authorList>
            <person name="Nichols M."/>
            <person name="Topaz N."/>
            <person name="Wang X."/>
            <person name="Wang X."/>
            <person name="Boxrud D."/>
        </authorList>
    </citation>
    <scope>NUCLEOTIDE SEQUENCE [LARGE SCALE GENOMIC DNA]</scope>
    <source>
        <strain evidence="1 2">C2010039593</strain>
    </source>
</reference>
<sequence length="184" mass="21145">MNIFRWGSFVLFSLFLTACQFKTGGFDLPDAVTFQKQRFEKVTQNQIDEMQQLLYLPAEGAKNPENWQKGILIFVDKNSKGMSLADRASLRRNAFAQQVDTQAKIEVAQNELRSEVLYPPTERFNDVQLEVSRGRDLQCGYAQMQFSDKRSAFANKSQNLTAYHQALSELALEFSRLAWQVNCQ</sequence>
<proteinExistence type="predicted"/>
<dbReference type="RefSeq" id="WP_111313174.1">
    <property type="nucleotide sequence ID" value="NZ_CAUPAH010000019.1"/>
</dbReference>
<comment type="caution">
    <text evidence="1">The sequence shown here is derived from an EMBL/GenBank/DDBJ whole genome shotgun (WGS) entry which is preliminary data.</text>
</comment>
<dbReference type="PROSITE" id="PS51257">
    <property type="entry name" value="PROKAR_LIPOPROTEIN"/>
    <property type="match status" value="1"/>
</dbReference>
<gene>
    <name evidence="1" type="ORF">DPV98_06885</name>
</gene>
<dbReference type="Proteomes" id="UP000253999">
    <property type="component" value="Unassembled WGS sequence"/>
</dbReference>
<organism evidence="1 2">
    <name type="scientific">Haemophilus parahaemolyticus</name>
    <dbReference type="NCBI Taxonomy" id="735"/>
    <lineage>
        <taxon>Bacteria</taxon>
        <taxon>Pseudomonadati</taxon>
        <taxon>Pseudomonadota</taxon>
        <taxon>Gammaproteobacteria</taxon>
        <taxon>Pasteurellales</taxon>
        <taxon>Pasteurellaceae</taxon>
        <taxon>Haemophilus</taxon>
    </lineage>
</organism>
<evidence type="ECO:0000313" key="1">
    <source>
        <dbReference type="EMBL" id="RDF03942.1"/>
    </source>
</evidence>